<dbReference type="InterPro" id="IPR008993">
    <property type="entry name" value="TIMP-like_OB-fold"/>
</dbReference>
<dbReference type="AlphaFoldDB" id="A0A9J6ZHJ9"/>
<sequence length="207" mass="22974">MKRKINLVLLICFIVSMVTIVAPSSVYACSCAEPLTVEEELNRSEAVFSGRVLEVKEVKNLNGYMTKSALFEVSEIWKGGSESQIIIHTGGGGGDCGYHFEEGKEYLVYASLSTMYGEKEQLVSIMCDRTNILAQAEEDLTILGEGKLPMEQVNLKRDLVDLGEGKLPIEQVNVDEGIERTSLYVWVIAVGIVVLGIIVVLIWRKRR</sequence>
<dbReference type="PROSITE" id="PS51257">
    <property type="entry name" value="PROKAR_LIPOPROTEIN"/>
    <property type="match status" value="1"/>
</dbReference>
<evidence type="ECO:0008006" key="5">
    <source>
        <dbReference type="Google" id="ProtNLM"/>
    </source>
</evidence>
<keyword evidence="1" id="KW-0812">Transmembrane</keyword>
<organism evidence="3 4">
    <name type="scientific">Candidatus Pristimantibacillus lignocellulolyticus</name>
    <dbReference type="NCBI Taxonomy" id="2994561"/>
    <lineage>
        <taxon>Bacteria</taxon>
        <taxon>Bacillati</taxon>
        <taxon>Bacillota</taxon>
        <taxon>Bacilli</taxon>
        <taxon>Bacillales</taxon>
        <taxon>Paenibacillaceae</taxon>
        <taxon>Candidatus Pristimantibacillus</taxon>
    </lineage>
</organism>
<name>A0A9J6ZHJ9_9BACL</name>
<protein>
    <recommendedName>
        <fullName evidence="5">Tissue inhibitor of metalloproteinase</fullName>
    </recommendedName>
</protein>
<feature type="signal peptide" evidence="2">
    <location>
        <begin position="1"/>
        <end position="28"/>
    </location>
</feature>
<dbReference type="Proteomes" id="UP001056756">
    <property type="component" value="Chromosome"/>
</dbReference>
<keyword evidence="1" id="KW-0472">Membrane</keyword>
<gene>
    <name evidence="3" type="ORF">NAG76_05280</name>
</gene>
<dbReference type="Gene3D" id="2.40.50.120">
    <property type="match status" value="1"/>
</dbReference>
<reference evidence="3" key="1">
    <citation type="submission" date="2022-05" db="EMBL/GenBank/DDBJ databases">
        <title>Novel bacterial taxa in a minimal lignocellulolytic consortium and its capacity to transform plastics disclosed by genome-resolved metagenomics.</title>
        <authorList>
            <person name="Rodriguez C.A.D."/>
            <person name="Diaz-Garcia L."/>
            <person name="Herrera K."/>
            <person name="Tarazona N.A."/>
            <person name="Sproer C."/>
            <person name="Overmann J."/>
            <person name="Jimenez D.J."/>
        </authorList>
    </citation>
    <scope>NUCLEOTIDE SEQUENCE</scope>
    <source>
        <strain evidence="3">MAG5</strain>
    </source>
</reference>
<proteinExistence type="predicted"/>
<evidence type="ECO:0000256" key="1">
    <source>
        <dbReference type="SAM" id="Phobius"/>
    </source>
</evidence>
<feature type="transmembrane region" description="Helical" evidence="1">
    <location>
        <begin position="183"/>
        <end position="203"/>
    </location>
</feature>
<evidence type="ECO:0000256" key="2">
    <source>
        <dbReference type="SAM" id="SignalP"/>
    </source>
</evidence>
<keyword evidence="2" id="KW-0732">Signal</keyword>
<feature type="chain" id="PRO_5039899183" description="Tissue inhibitor of metalloproteinase" evidence="2">
    <location>
        <begin position="29"/>
        <end position="207"/>
    </location>
</feature>
<keyword evidence="1" id="KW-1133">Transmembrane helix</keyword>
<accession>A0A9J6ZHJ9</accession>
<dbReference type="SUPFAM" id="SSF50242">
    <property type="entry name" value="TIMP-like"/>
    <property type="match status" value="1"/>
</dbReference>
<evidence type="ECO:0000313" key="4">
    <source>
        <dbReference type="Proteomes" id="UP001056756"/>
    </source>
</evidence>
<evidence type="ECO:0000313" key="3">
    <source>
        <dbReference type="EMBL" id="URN95658.1"/>
    </source>
</evidence>
<dbReference type="EMBL" id="CP097899">
    <property type="protein sequence ID" value="URN95658.1"/>
    <property type="molecule type" value="Genomic_DNA"/>
</dbReference>
<dbReference type="KEGG" id="plig:NAG76_05280"/>